<proteinExistence type="predicted"/>
<dbReference type="OrthoDB" id="9806342at2"/>
<accession>A0A176TBF6</accession>
<evidence type="ECO:0000313" key="3">
    <source>
        <dbReference type="Proteomes" id="UP000076923"/>
    </source>
</evidence>
<dbReference type="PANTHER" id="PTHR47561">
    <property type="entry name" value="POLYSACCHARIDE DEACETYLASE FAMILY PROTEIN (AFU_ORTHOLOGUE AFUA_6G05030)"/>
    <property type="match status" value="1"/>
</dbReference>
<dbReference type="Proteomes" id="UP000076923">
    <property type="component" value="Unassembled WGS sequence"/>
</dbReference>
<evidence type="ECO:0000313" key="2">
    <source>
        <dbReference type="EMBL" id="OAD44745.1"/>
    </source>
</evidence>
<organism evidence="2 3">
    <name type="scientific">Polaribacter atrinae</name>
    <dbReference type="NCBI Taxonomy" id="1333662"/>
    <lineage>
        <taxon>Bacteria</taxon>
        <taxon>Pseudomonadati</taxon>
        <taxon>Bacteroidota</taxon>
        <taxon>Flavobacteriia</taxon>
        <taxon>Flavobacteriales</taxon>
        <taxon>Flavobacteriaceae</taxon>
    </lineage>
</organism>
<dbReference type="RefSeq" id="WP_068450244.1">
    <property type="nucleotide sequence ID" value="NZ_CAXHZY010000006.1"/>
</dbReference>
<dbReference type="Gene3D" id="3.20.20.370">
    <property type="entry name" value="Glycoside hydrolase/deacetylase"/>
    <property type="match status" value="1"/>
</dbReference>
<dbReference type="InterPro" id="IPR002509">
    <property type="entry name" value="NODB_dom"/>
</dbReference>
<comment type="caution">
    <text evidence="2">The sequence shown here is derived from an EMBL/GenBank/DDBJ whole genome shotgun (WGS) entry which is preliminary data.</text>
</comment>
<dbReference type="GO" id="GO:0005975">
    <property type="term" value="P:carbohydrate metabolic process"/>
    <property type="evidence" value="ECO:0007669"/>
    <property type="project" value="InterPro"/>
</dbReference>
<evidence type="ECO:0000259" key="1">
    <source>
        <dbReference type="PROSITE" id="PS51677"/>
    </source>
</evidence>
<keyword evidence="3" id="KW-1185">Reference proteome</keyword>
<feature type="domain" description="NodB homology" evidence="1">
    <location>
        <begin position="20"/>
        <end position="88"/>
    </location>
</feature>
<dbReference type="STRING" id="1333662.LPB303_11350"/>
<dbReference type="PANTHER" id="PTHR47561:SF1">
    <property type="entry name" value="POLYSACCHARIDE DEACETYLASE FAMILY PROTEIN (AFU_ORTHOLOGUE AFUA_6G05030)"/>
    <property type="match status" value="1"/>
</dbReference>
<dbReference type="Pfam" id="PF01522">
    <property type="entry name" value="Polysacc_deac_1"/>
    <property type="match status" value="1"/>
</dbReference>
<dbReference type="InterPro" id="IPR011330">
    <property type="entry name" value="Glyco_hydro/deAcase_b/a-brl"/>
</dbReference>
<dbReference type="GO" id="GO:0016810">
    <property type="term" value="F:hydrolase activity, acting on carbon-nitrogen (but not peptide) bonds"/>
    <property type="evidence" value="ECO:0007669"/>
    <property type="project" value="InterPro"/>
</dbReference>
<sequence length="262" mass="31130">MTKKILITFDLEEFDLPLEYNLEISIDKQLEIGTNGLIILLEILKKHSIKATFFTTAFFAESRPQLIKKIVKDGHELASHLYYHSDYNIEHIASSKHKLEEISGKKIYGIRSPRLRPLSLEEIEKSGYIYSSSLNPTFIPGRYNNFKKPRTIFYNNNRNLFIVPFSVSPIIRFPLFWLSFKNLPLTIYSFLCNRTLKKDKYLHLYFHPWEFSDLEEFKIPNFIKKIHGQKMTKKFELFIKKIKNKGNFITIKEFLESNYNKK</sequence>
<dbReference type="EMBL" id="LVWE01000040">
    <property type="protein sequence ID" value="OAD44745.1"/>
    <property type="molecule type" value="Genomic_DNA"/>
</dbReference>
<gene>
    <name evidence="2" type="ORF">LPB303_11350</name>
</gene>
<dbReference type="PROSITE" id="PS51677">
    <property type="entry name" value="NODB"/>
    <property type="match status" value="1"/>
</dbReference>
<name>A0A176TBF6_9FLAO</name>
<dbReference type="SUPFAM" id="SSF88713">
    <property type="entry name" value="Glycoside hydrolase/deacetylase"/>
    <property type="match status" value="1"/>
</dbReference>
<dbReference type="AlphaFoldDB" id="A0A176TBF6"/>
<reference evidence="2 3" key="1">
    <citation type="submission" date="2016-02" db="EMBL/GenBank/DDBJ databases">
        <title>Draft genome sequence of Polaribacter atrinae KACC17473.</title>
        <authorList>
            <person name="Shin S.-K."/>
            <person name="Yi H."/>
        </authorList>
    </citation>
    <scope>NUCLEOTIDE SEQUENCE [LARGE SCALE GENOMIC DNA]</scope>
    <source>
        <strain evidence="2 3">KACC 17473</strain>
    </source>
</reference>
<protein>
    <submittedName>
        <fullName evidence="2">Polysaccharide deacetylase</fullName>
    </submittedName>
</protein>